<dbReference type="SUPFAM" id="SSF51735">
    <property type="entry name" value="NAD(P)-binding Rossmann-fold domains"/>
    <property type="match status" value="1"/>
</dbReference>
<dbReference type="STRING" id="1745343.A0A2J6PZQ3"/>
<keyword evidence="2" id="KW-1185">Reference proteome</keyword>
<dbReference type="Proteomes" id="UP000235672">
    <property type="component" value="Unassembled WGS sequence"/>
</dbReference>
<dbReference type="Gene3D" id="3.90.180.10">
    <property type="entry name" value="Medium-chain alcohol dehydrogenases, catalytic domain"/>
    <property type="match status" value="1"/>
</dbReference>
<protein>
    <submittedName>
        <fullName evidence="1">GroES-like protein</fullName>
    </submittedName>
</protein>
<evidence type="ECO:0000313" key="1">
    <source>
        <dbReference type="EMBL" id="PMD19525.1"/>
    </source>
</evidence>
<dbReference type="Gene3D" id="3.40.50.720">
    <property type="entry name" value="NAD(P)-binding Rossmann-like Domain"/>
    <property type="match status" value="1"/>
</dbReference>
<organism evidence="1 2">
    <name type="scientific">Hyaloscypha hepaticicola</name>
    <dbReference type="NCBI Taxonomy" id="2082293"/>
    <lineage>
        <taxon>Eukaryota</taxon>
        <taxon>Fungi</taxon>
        <taxon>Dikarya</taxon>
        <taxon>Ascomycota</taxon>
        <taxon>Pezizomycotina</taxon>
        <taxon>Leotiomycetes</taxon>
        <taxon>Helotiales</taxon>
        <taxon>Hyaloscyphaceae</taxon>
        <taxon>Hyaloscypha</taxon>
    </lineage>
</organism>
<dbReference type="GO" id="GO:0016491">
    <property type="term" value="F:oxidoreductase activity"/>
    <property type="evidence" value="ECO:0007669"/>
    <property type="project" value="TreeGrafter"/>
</dbReference>
<dbReference type="OrthoDB" id="809632at2759"/>
<reference evidence="1 2" key="1">
    <citation type="submission" date="2016-05" db="EMBL/GenBank/DDBJ databases">
        <title>A degradative enzymes factory behind the ericoid mycorrhizal symbiosis.</title>
        <authorList>
            <consortium name="DOE Joint Genome Institute"/>
            <person name="Martino E."/>
            <person name="Morin E."/>
            <person name="Grelet G."/>
            <person name="Kuo A."/>
            <person name="Kohler A."/>
            <person name="Daghino S."/>
            <person name="Barry K."/>
            <person name="Choi C."/>
            <person name="Cichocki N."/>
            <person name="Clum A."/>
            <person name="Copeland A."/>
            <person name="Hainaut M."/>
            <person name="Haridas S."/>
            <person name="Labutti K."/>
            <person name="Lindquist E."/>
            <person name="Lipzen A."/>
            <person name="Khouja H.-R."/>
            <person name="Murat C."/>
            <person name="Ohm R."/>
            <person name="Olson A."/>
            <person name="Spatafora J."/>
            <person name="Veneault-Fourrey C."/>
            <person name="Henrissat B."/>
            <person name="Grigoriev I."/>
            <person name="Martin F."/>
            <person name="Perotto S."/>
        </authorList>
    </citation>
    <scope>NUCLEOTIDE SEQUENCE [LARGE SCALE GENOMIC DNA]</scope>
    <source>
        <strain evidence="1 2">UAMH 7357</strain>
    </source>
</reference>
<gene>
    <name evidence="1" type="ORF">NA56DRAFT_203705</name>
</gene>
<dbReference type="EMBL" id="KZ613489">
    <property type="protein sequence ID" value="PMD19525.1"/>
    <property type="molecule type" value="Genomic_DNA"/>
</dbReference>
<name>A0A2J6PZQ3_9HELO</name>
<evidence type="ECO:0000313" key="2">
    <source>
        <dbReference type="Proteomes" id="UP000235672"/>
    </source>
</evidence>
<dbReference type="InterPro" id="IPR011032">
    <property type="entry name" value="GroES-like_sf"/>
</dbReference>
<dbReference type="InterPro" id="IPR051397">
    <property type="entry name" value="Zn-ADH-like_protein"/>
</dbReference>
<dbReference type="PANTHER" id="PTHR43677">
    <property type="entry name" value="SHORT-CHAIN DEHYDROGENASE/REDUCTASE"/>
    <property type="match status" value="1"/>
</dbReference>
<dbReference type="SUPFAM" id="SSF50129">
    <property type="entry name" value="GroES-like"/>
    <property type="match status" value="1"/>
</dbReference>
<proteinExistence type="predicted"/>
<dbReference type="InterPro" id="IPR036291">
    <property type="entry name" value="NAD(P)-bd_dom_sf"/>
</dbReference>
<dbReference type="PANTHER" id="PTHR43677:SF11">
    <property type="entry name" value="ZINC-CONTAINING ALCOHOL DEHYDROGENASE"/>
    <property type="match status" value="1"/>
</dbReference>
<accession>A0A2J6PZQ3</accession>
<sequence length="308" mass="33184">MHTALVTKWGEVPKYVEVETPPAPSPDSDLVQVKLIASGLHQVVKSRAEGTHYSRKTLPHVPGIDGVALTAGGKYVYFSTLATGGSMSEVINVPKKDTTPFPDGLDPVQAAALLNPALSSWMAMRTRTFDLPKNFTVLIMGATTMSGTIAIPIVRSLGAAKVIGLARNVAALEALALDLDENIQLMEPAEKTDFSKLGDVDVILDYLWGPPTVYLFNQLASKVPVQYVQIRSMAGLEANLVAANLRSKNITIRGAGPGAWTFPQLIGEYGNILNALKSVKKQEVRIVKLADIGKVRNEKSPVRMVFVP</sequence>
<dbReference type="AlphaFoldDB" id="A0A2J6PZQ3"/>